<organism evidence="2 3">
    <name type="scientific">Papaver somniferum</name>
    <name type="common">Opium poppy</name>
    <dbReference type="NCBI Taxonomy" id="3469"/>
    <lineage>
        <taxon>Eukaryota</taxon>
        <taxon>Viridiplantae</taxon>
        <taxon>Streptophyta</taxon>
        <taxon>Embryophyta</taxon>
        <taxon>Tracheophyta</taxon>
        <taxon>Spermatophyta</taxon>
        <taxon>Magnoliopsida</taxon>
        <taxon>Ranunculales</taxon>
        <taxon>Papaveraceae</taxon>
        <taxon>Papaveroideae</taxon>
        <taxon>Papaver</taxon>
    </lineage>
</organism>
<accession>A0A4Y7IB38</accession>
<keyword evidence="1" id="KW-1133">Transmembrane helix</keyword>
<evidence type="ECO:0000313" key="3">
    <source>
        <dbReference type="Proteomes" id="UP000316621"/>
    </source>
</evidence>
<sequence length="60" mass="7052">MVFLHAILVYRFKFYTEFLILMLAIFFSHDFEVSGGARMDPPLFEVVLQQDHSSCTTKTY</sequence>
<dbReference type="AlphaFoldDB" id="A0A4Y7IB38"/>
<evidence type="ECO:0000313" key="2">
    <source>
        <dbReference type="EMBL" id="RZC44619.1"/>
    </source>
</evidence>
<feature type="transmembrane region" description="Helical" evidence="1">
    <location>
        <begin position="12"/>
        <end position="29"/>
    </location>
</feature>
<keyword evidence="1" id="KW-0472">Membrane</keyword>
<name>A0A4Y7IB38_PAPSO</name>
<gene>
    <name evidence="2" type="ORF">C5167_037571</name>
</gene>
<protein>
    <submittedName>
        <fullName evidence="2">Uncharacterized protein</fullName>
    </submittedName>
</protein>
<keyword evidence="1" id="KW-0812">Transmembrane</keyword>
<proteinExistence type="predicted"/>
<reference evidence="2 3" key="1">
    <citation type="journal article" date="2018" name="Science">
        <title>The opium poppy genome and morphinan production.</title>
        <authorList>
            <person name="Guo L."/>
            <person name="Winzer T."/>
            <person name="Yang X."/>
            <person name="Li Y."/>
            <person name="Ning Z."/>
            <person name="He Z."/>
            <person name="Teodor R."/>
            <person name="Lu Y."/>
            <person name="Bowser T.A."/>
            <person name="Graham I.A."/>
            <person name="Ye K."/>
        </authorList>
    </citation>
    <scope>NUCLEOTIDE SEQUENCE [LARGE SCALE GENOMIC DNA]</scope>
    <source>
        <strain evidence="3">cv. HN1</strain>
        <tissue evidence="2">Leaves</tissue>
    </source>
</reference>
<dbReference type="EMBL" id="CM010715">
    <property type="protein sequence ID" value="RZC44619.1"/>
    <property type="molecule type" value="Genomic_DNA"/>
</dbReference>
<evidence type="ECO:0000256" key="1">
    <source>
        <dbReference type="SAM" id="Phobius"/>
    </source>
</evidence>
<keyword evidence="3" id="KW-1185">Reference proteome</keyword>
<dbReference type="Gramene" id="RZC44619">
    <property type="protein sequence ID" value="RZC44619"/>
    <property type="gene ID" value="C5167_037571"/>
</dbReference>
<dbReference type="Proteomes" id="UP000316621">
    <property type="component" value="Chromosome 1"/>
</dbReference>